<dbReference type="GO" id="GO:0000324">
    <property type="term" value="C:fungal-type vacuole"/>
    <property type="evidence" value="ECO:0007669"/>
    <property type="project" value="TreeGrafter"/>
</dbReference>
<dbReference type="PANTHER" id="PTHR45694:SF5">
    <property type="entry name" value="GLUTAREDOXIN 2"/>
    <property type="match status" value="1"/>
</dbReference>
<accession>A0A2U3DRB1</accession>
<dbReference type="GO" id="GO:0005796">
    <property type="term" value="C:Golgi lumen"/>
    <property type="evidence" value="ECO:0007669"/>
    <property type="project" value="TreeGrafter"/>
</dbReference>
<sequence>MPSPRRLRLVMLAAVLTVVLILFYSSGLDDSKKDTRSFQDFYHKTMDGMSKKGSTSPPSPQGQAVLDSKTGAKAGHIPADTDGDGDVDEDDRRASAGTKERLRQAEQKAKDLANEKSPLKPDPPSEVVGKGNSADGQVKKPAAGGAGTVGKAKDAPAKESKEEKEIDAELNAILKKAPGMLSPSYPSPGESRPHRAPNQKLTCPLPSLSTRVVIIFSKSYCPYSKRAKGILLEKYAITPAPYVVELDEHPQGRQLQDRLKLKTERGTVPNVIINGVSIGGSDEIVELDNADKLVARIKGLAGKRVAVAERFSAGGGK</sequence>
<dbReference type="PANTHER" id="PTHR45694">
    <property type="entry name" value="GLUTAREDOXIN 2"/>
    <property type="match status" value="1"/>
</dbReference>
<dbReference type="InterPro" id="IPR036249">
    <property type="entry name" value="Thioredoxin-like_sf"/>
</dbReference>
<feature type="compositionally biased region" description="Basic and acidic residues" evidence="1">
    <location>
        <begin position="90"/>
        <end position="119"/>
    </location>
</feature>
<evidence type="ECO:0000313" key="3">
    <source>
        <dbReference type="EMBL" id="PWI64791.1"/>
    </source>
</evidence>
<feature type="region of interest" description="Disordered" evidence="1">
    <location>
        <begin position="48"/>
        <end position="165"/>
    </location>
</feature>
<dbReference type="PROSITE" id="PS51354">
    <property type="entry name" value="GLUTAREDOXIN_2"/>
    <property type="match status" value="1"/>
</dbReference>
<dbReference type="GO" id="GO:0005801">
    <property type="term" value="C:cis-Golgi network"/>
    <property type="evidence" value="ECO:0007669"/>
    <property type="project" value="TreeGrafter"/>
</dbReference>
<evidence type="ECO:0000313" key="4">
    <source>
        <dbReference type="Proteomes" id="UP000245956"/>
    </source>
</evidence>
<organism evidence="3 4">
    <name type="scientific">Purpureocillium lilacinum</name>
    <name type="common">Paecilomyces lilacinus</name>
    <dbReference type="NCBI Taxonomy" id="33203"/>
    <lineage>
        <taxon>Eukaryota</taxon>
        <taxon>Fungi</taxon>
        <taxon>Dikarya</taxon>
        <taxon>Ascomycota</taxon>
        <taxon>Pezizomycotina</taxon>
        <taxon>Sordariomycetes</taxon>
        <taxon>Hypocreomycetidae</taxon>
        <taxon>Hypocreales</taxon>
        <taxon>Ophiocordycipitaceae</taxon>
        <taxon>Purpureocillium</taxon>
    </lineage>
</organism>
<dbReference type="InterPro" id="IPR011899">
    <property type="entry name" value="Glutaredoxin_euk/vir"/>
</dbReference>
<dbReference type="AlphaFoldDB" id="A0A2U3DRB1"/>
<dbReference type="InterPro" id="IPR014025">
    <property type="entry name" value="Glutaredoxin_subgr"/>
</dbReference>
<feature type="domain" description="Glutaredoxin" evidence="2">
    <location>
        <begin position="213"/>
        <end position="278"/>
    </location>
</feature>
<dbReference type="Pfam" id="PF00462">
    <property type="entry name" value="Glutaredoxin"/>
    <property type="match status" value="1"/>
</dbReference>
<dbReference type="GO" id="GO:0015038">
    <property type="term" value="F:glutathione disulfide oxidoreductase activity"/>
    <property type="evidence" value="ECO:0007669"/>
    <property type="project" value="TreeGrafter"/>
</dbReference>
<dbReference type="EMBL" id="LCWV01000045">
    <property type="protein sequence ID" value="PWI64791.1"/>
    <property type="molecule type" value="Genomic_DNA"/>
</dbReference>
<protein>
    <recommendedName>
        <fullName evidence="2">Glutaredoxin domain-containing protein</fullName>
    </recommendedName>
</protein>
<dbReference type="Proteomes" id="UP000245956">
    <property type="component" value="Unassembled WGS sequence"/>
</dbReference>
<feature type="region of interest" description="Disordered" evidence="1">
    <location>
        <begin position="177"/>
        <end position="202"/>
    </location>
</feature>
<dbReference type="Gene3D" id="3.40.30.10">
    <property type="entry name" value="Glutaredoxin"/>
    <property type="match status" value="1"/>
</dbReference>
<gene>
    <name evidence="3" type="ORF">PCL_08586</name>
</gene>
<dbReference type="GO" id="GO:0034599">
    <property type="term" value="P:cellular response to oxidative stress"/>
    <property type="evidence" value="ECO:0007669"/>
    <property type="project" value="TreeGrafter"/>
</dbReference>
<proteinExistence type="predicted"/>
<evidence type="ECO:0000259" key="2">
    <source>
        <dbReference type="Pfam" id="PF00462"/>
    </source>
</evidence>
<reference evidence="3 4" key="1">
    <citation type="journal article" date="2016" name="Front. Microbiol.">
        <title>Genome and transcriptome sequences reveal the specific parasitism of the nematophagous Purpureocillium lilacinum 36-1.</title>
        <authorList>
            <person name="Xie J."/>
            <person name="Li S."/>
            <person name="Mo C."/>
            <person name="Xiao X."/>
            <person name="Peng D."/>
            <person name="Wang G."/>
            <person name="Xiao Y."/>
        </authorList>
    </citation>
    <scope>NUCLEOTIDE SEQUENCE [LARGE SCALE GENOMIC DNA]</scope>
    <source>
        <strain evidence="3 4">36-1</strain>
    </source>
</reference>
<dbReference type="NCBIfam" id="TIGR02180">
    <property type="entry name" value="GRX_euk"/>
    <property type="match status" value="1"/>
</dbReference>
<dbReference type="SUPFAM" id="SSF52833">
    <property type="entry name" value="Thioredoxin-like"/>
    <property type="match status" value="1"/>
</dbReference>
<comment type="caution">
    <text evidence="3">The sequence shown here is derived from an EMBL/GenBank/DDBJ whole genome shotgun (WGS) entry which is preliminary data.</text>
</comment>
<evidence type="ECO:0000256" key="1">
    <source>
        <dbReference type="SAM" id="MobiDB-lite"/>
    </source>
</evidence>
<dbReference type="InterPro" id="IPR002109">
    <property type="entry name" value="Glutaredoxin"/>
</dbReference>
<dbReference type="CDD" id="cd03419">
    <property type="entry name" value="GRX_GRXh_1_2_like"/>
    <property type="match status" value="1"/>
</dbReference>
<feature type="compositionally biased region" description="Basic and acidic residues" evidence="1">
    <location>
        <begin position="151"/>
        <end position="164"/>
    </location>
</feature>
<dbReference type="PRINTS" id="PR00160">
    <property type="entry name" value="GLUTAREDOXIN"/>
</dbReference>
<name>A0A2U3DRB1_PURLI</name>